<dbReference type="GO" id="GO:0003677">
    <property type="term" value="F:DNA binding"/>
    <property type="evidence" value="ECO:0007669"/>
    <property type="project" value="UniProtKB-KW"/>
</dbReference>
<dbReference type="Pfam" id="PF00196">
    <property type="entry name" value="GerE"/>
    <property type="match status" value="1"/>
</dbReference>
<name>A0A916N008_9BURK</name>
<dbReference type="Pfam" id="PF13191">
    <property type="entry name" value="AAA_16"/>
    <property type="match status" value="1"/>
</dbReference>
<keyword evidence="1" id="KW-0805">Transcription regulation</keyword>
<evidence type="ECO:0000256" key="1">
    <source>
        <dbReference type="ARBA" id="ARBA00023015"/>
    </source>
</evidence>
<feature type="domain" description="HTH luxR-type" evidence="5">
    <location>
        <begin position="1203"/>
        <end position="1268"/>
    </location>
</feature>
<dbReference type="Gene3D" id="1.10.10.10">
    <property type="entry name" value="Winged helix-like DNA-binding domain superfamily/Winged helix DNA-binding domain"/>
    <property type="match status" value="1"/>
</dbReference>
<evidence type="ECO:0000313" key="6">
    <source>
        <dbReference type="EMBL" id="CAG2154899.1"/>
    </source>
</evidence>
<dbReference type="AlphaFoldDB" id="A0A916N008"/>
<dbReference type="Pfam" id="PF13384">
    <property type="entry name" value="HTH_23"/>
    <property type="match status" value="1"/>
</dbReference>
<dbReference type="SUPFAM" id="SSF52540">
    <property type="entry name" value="P-loop containing nucleoside triphosphate hydrolases"/>
    <property type="match status" value="1"/>
</dbReference>
<dbReference type="PRINTS" id="PR00038">
    <property type="entry name" value="HTHLUXR"/>
</dbReference>
<feature type="region of interest" description="Disordered" evidence="4">
    <location>
        <begin position="325"/>
        <end position="350"/>
    </location>
</feature>
<keyword evidence="7" id="KW-1185">Reference proteome</keyword>
<evidence type="ECO:0000256" key="2">
    <source>
        <dbReference type="ARBA" id="ARBA00023125"/>
    </source>
</evidence>
<dbReference type="PANTHER" id="PTHR44688">
    <property type="entry name" value="DNA-BINDING TRANSCRIPTIONAL ACTIVATOR DEVR_DOSR"/>
    <property type="match status" value="1"/>
</dbReference>
<dbReference type="InterPro" id="IPR059106">
    <property type="entry name" value="WHD_MalT"/>
</dbReference>
<reference evidence="6" key="1">
    <citation type="submission" date="2021-03" db="EMBL/GenBank/DDBJ databases">
        <authorList>
            <person name="Peeters C."/>
        </authorList>
    </citation>
    <scope>NUCLEOTIDE SEQUENCE</scope>
    <source>
        <strain evidence="6">LMG 31506</strain>
    </source>
</reference>
<dbReference type="InterPro" id="IPR000792">
    <property type="entry name" value="Tscrpt_reg_LuxR_C"/>
</dbReference>
<keyword evidence="2" id="KW-0238">DNA-binding</keyword>
<accession>A0A916N008</accession>
<evidence type="ECO:0000256" key="3">
    <source>
        <dbReference type="ARBA" id="ARBA00023163"/>
    </source>
</evidence>
<keyword evidence="3" id="KW-0804">Transcription</keyword>
<dbReference type="PANTHER" id="PTHR44688:SF16">
    <property type="entry name" value="DNA-BINDING TRANSCRIPTIONAL ACTIVATOR DEVR_DOSR"/>
    <property type="match status" value="1"/>
</dbReference>
<evidence type="ECO:0000256" key="4">
    <source>
        <dbReference type="SAM" id="MobiDB-lite"/>
    </source>
</evidence>
<organism evidence="6 7">
    <name type="scientific">Cupriavidus yeoncheonensis</name>
    <dbReference type="NCBI Taxonomy" id="1462994"/>
    <lineage>
        <taxon>Bacteria</taxon>
        <taxon>Pseudomonadati</taxon>
        <taxon>Pseudomonadota</taxon>
        <taxon>Betaproteobacteria</taxon>
        <taxon>Burkholderiales</taxon>
        <taxon>Burkholderiaceae</taxon>
        <taxon>Cupriavidus</taxon>
    </lineage>
</organism>
<dbReference type="InterPro" id="IPR036388">
    <property type="entry name" value="WH-like_DNA-bd_sf"/>
</dbReference>
<dbReference type="SUPFAM" id="SSF46894">
    <property type="entry name" value="C-terminal effector domain of the bipartite response regulators"/>
    <property type="match status" value="1"/>
</dbReference>
<comment type="caution">
    <text evidence="6">The sequence shown here is derived from an EMBL/GenBank/DDBJ whole genome shotgun (WGS) entry which is preliminary data.</text>
</comment>
<dbReference type="Gene3D" id="1.25.40.10">
    <property type="entry name" value="Tetratricopeptide repeat domain"/>
    <property type="match status" value="1"/>
</dbReference>
<dbReference type="RefSeq" id="WP_211950080.1">
    <property type="nucleotide sequence ID" value="NZ_CAJPUY010000023.1"/>
</dbReference>
<evidence type="ECO:0000313" key="7">
    <source>
        <dbReference type="Proteomes" id="UP000672934"/>
    </source>
</evidence>
<dbReference type="SMART" id="SM00421">
    <property type="entry name" value="HTH_LUXR"/>
    <property type="match status" value="1"/>
</dbReference>
<proteinExistence type="predicted"/>
<dbReference type="CDD" id="cd06170">
    <property type="entry name" value="LuxR_C_like"/>
    <property type="match status" value="1"/>
</dbReference>
<dbReference type="InterPro" id="IPR016032">
    <property type="entry name" value="Sig_transdc_resp-reg_C-effctor"/>
</dbReference>
<dbReference type="InterPro" id="IPR027417">
    <property type="entry name" value="P-loop_NTPase"/>
</dbReference>
<gene>
    <name evidence="6" type="primary">malT_7</name>
    <name evidence="6" type="ORF">LMG31506_05231</name>
</gene>
<dbReference type="InterPro" id="IPR011990">
    <property type="entry name" value="TPR-like_helical_dom_sf"/>
</dbReference>
<dbReference type="GO" id="GO:0006355">
    <property type="term" value="P:regulation of DNA-templated transcription"/>
    <property type="evidence" value="ECO:0007669"/>
    <property type="project" value="InterPro"/>
</dbReference>
<evidence type="ECO:0000259" key="5">
    <source>
        <dbReference type="PROSITE" id="PS50043"/>
    </source>
</evidence>
<protein>
    <submittedName>
        <fullName evidence="6">HTH-type transcriptional regulator MalT</fullName>
    </submittedName>
</protein>
<sequence length="1277" mass="137808">MRIAPQILLSDHERADLQAAAAAGATHPRLALRARIILLAAEGIQNKAIAAHLGVGRVQVARWRDRYAQARLAGIEHDLPRGAPPVRMDVGRLVELASEPATAQLSTRSLAVELGVSASSVSRHWRSTGLPARQENQALPGLDLDGRAVDVVGLYVAPREHALVVACGMGGREAQPGAQPARPGTAMQRHLATSFMTALQLVDADASDLPAAMPAPDAARPADWLDFLRELETGTPDGITLHLIADNHVTQQHPDVREWLARHPRLVVHPVAGAAAWRRAVQQLLRDAPWGFAAGIPQVLAFLSEPVRWPLRWLRQGDAGQPGTFLSPVTPRQAAPWARDPAPDEHNERTGSVSAFLPRSAAIPSAGVMAGLECVREAAQPVDSAKLLPPRQGGQAIVREALMARLQEARRRRCVVVQGQAGSGKTSTLAAWRKSLISLGFDVCWLALGAEDNAPDRFFDCLSASLDAVDPSLTRDATAPGGECDAPAIEHWVIQLVQALGQRQRDLVLILDDLHHVTSPHIVQALQRLIDYAPAQLHLAFASRSALPLALECLRAQGLVAEFDMRDLCFTAEESERFLRQQLGAIDPRDAAAIHDLTDGWVAGLQLFAVDLRARRGAGYPVVPVRDARSFVAYFEREVVVRLAPDDLDMLVRMATCQSFCVALCASMLGKHEADIGARLARLEADNLFLAQVGSPNHSSNREPWYRIHPLLRETLLERHGRLPEPDRQAMHAAAWRWFDARGRLDDAVFHAVRAGDEAAAAAMVEACGQALLARGELSQLAALLRLLPSAQVRQRHGLLVVNGYLQLYARNVDGLRHTLDELAAHDAADPLRTYTLGLLRAGLALQLDDPDTVLGMLPQLWDIPPGADDLAWSSRGNVLSWLFLQRGEYDEVRRLQDDITLRTGAPRSSLFGRYIRATSLALEGQVERAGQHVRDVLREAERQGPAFVGLACLAAGLLADILYEANDPEAACRLLEPRIAGLERVSLPDVVLRVLMVLSNAHWLAGRRVQANACLDRLEAYAVRFGLDRVLAEALVLRLRRHLQEGETERANTVLQCLAALAEKHPGGTRGDRIRQAAALGRIEMAMSTQDFAGAAAMIDALLASAAAGGSGAASLTLQRAMAQQALHNEGAARDAFGRAIRMGHGASLLRSLLDATASAPEAFAALARTPQHEPVLAFYVKRLLAAAGTRASGVSADGAGGPSSMSVLSEREGEILGLLAQAMSNKKIASVLNLSPETVKWHLKNIYAKLGVNGRGKAAARLRDLAAGELVARAA</sequence>
<dbReference type="InterPro" id="IPR009057">
    <property type="entry name" value="Homeodomain-like_sf"/>
</dbReference>
<dbReference type="SUPFAM" id="SSF46689">
    <property type="entry name" value="Homeodomain-like"/>
    <property type="match status" value="1"/>
</dbReference>
<dbReference type="InterPro" id="IPR041664">
    <property type="entry name" value="AAA_16"/>
</dbReference>
<dbReference type="Pfam" id="PF25873">
    <property type="entry name" value="WHD_MalT"/>
    <property type="match status" value="1"/>
</dbReference>
<dbReference type="EMBL" id="CAJPUY010000023">
    <property type="protein sequence ID" value="CAG2154899.1"/>
    <property type="molecule type" value="Genomic_DNA"/>
</dbReference>
<dbReference type="Gene3D" id="3.40.50.300">
    <property type="entry name" value="P-loop containing nucleotide triphosphate hydrolases"/>
    <property type="match status" value="1"/>
</dbReference>
<dbReference type="Proteomes" id="UP000672934">
    <property type="component" value="Unassembled WGS sequence"/>
</dbReference>
<dbReference type="PROSITE" id="PS50043">
    <property type="entry name" value="HTH_LUXR_2"/>
    <property type="match status" value="1"/>
</dbReference>